<keyword evidence="2" id="KW-1133">Transmembrane helix</keyword>
<keyword evidence="2" id="KW-0472">Membrane</keyword>
<feature type="transmembrane region" description="Helical" evidence="2">
    <location>
        <begin position="671"/>
        <end position="688"/>
    </location>
</feature>
<feature type="transmembrane region" description="Helical" evidence="2">
    <location>
        <begin position="708"/>
        <end position="726"/>
    </location>
</feature>
<feature type="transmembrane region" description="Helical" evidence="2">
    <location>
        <begin position="602"/>
        <end position="620"/>
    </location>
</feature>
<evidence type="ECO:0000313" key="5">
    <source>
        <dbReference type="RefSeq" id="XP_017661265.1"/>
    </source>
</evidence>
<feature type="transmembrane region" description="Helical" evidence="2">
    <location>
        <begin position="640"/>
        <end position="659"/>
    </location>
</feature>
<feature type="transmembrane region" description="Helical" evidence="2">
    <location>
        <begin position="268"/>
        <end position="289"/>
    </location>
</feature>
<feature type="region of interest" description="Disordered" evidence="1">
    <location>
        <begin position="119"/>
        <end position="145"/>
    </location>
</feature>
<keyword evidence="4" id="KW-1185">Reference proteome</keyword>
<feature type="transmembrane region" description="Helical" evidence="2">
    <location>
        <begin position="415"/>
        <end position="434"/>
    </location>
</feature>
<dbReference type="CTD" id="138050"/>
<evidence type="ECO:0000256" key="2">
    <source>
        <dbReference type="SAM" id="Phobius"/>
    </source>
</evidence>
<organism evidence="4 5">
    <name type="scientific">Lepidothrix coronata</name>
    <name type="common">blue-crowned manakin</name>
    <dbReference type="NCBI Taxonomy" id="321398"/>
    <lineage>
        <taxon>Eukaryota</taxon>
        <taxon>Metazoa</taxon>
        <taxon>Chordata</taxon>
        <taxon>Craniata</taxon>
        <taxon>Vertebrata</taxon>
        <taxon>Euteleostomi</taxon>
        <taxon>Archelosauria</taxon>
        <taxon>Archosauria</taxon>
        <taxon>Dinosauria</taxon>
        <taxon>Saurischia</taxon>
        <taxon>Theropoda</taxon>
        <taxon>Coelurosauria</taxon>
        <taxon>Aves</taxon>
        <taxon>Neognathae</taxon>
        <taxon>Neoaves</taxon>
        <taxon>Telluraves</taxon>
        <taxon>Australaves</taxon>
        <taxon>Passeriformes</taxon>
        <taxon>Pipridae</taxon>
        <taxon>Lepidothrix</taxon>
    </lineage>
</organism>
<dbReference type="AlphaFoldDB" id="A0A6J0GHA7"/>
<feature type="domain" description="Heparan-alpha-glucosaminide N-acetyltransferase catalytic" evidence="3">
    <location>
        <begin position="340"/>
        <end position="460"/>
    </location>
</feature>
<feature type="transmembrane region" description="Helical" evidence="2">
    <location>
        <begin position="347"/>
        <end position="367"/>
    </location>
</feature>
<dbReference type="GeneID" id="108492918"/>
<feature type="compositionally biased region" description="Low complexity" evidence="1">
    <location>
        <begin position="125"/>
        <end position="143"/>
    </location>
</feature>
<dbReference type="Pfam" id="PF07786">
    <property type="entry name" value="HGSNAT_cat"/>
    <property type="match status" value="1"/>
</dbReference>
<dbReference type="InterPro" id="IPR012429">
    <property type="entry name" value="HGSNAT_cat"/>
</dbReference>
<keyword evidence="2" id="KW-0812">Transmembrane</keyword>
<feature type="transmembrane region" description="Helical" evidence="2">
    <location>
        <begin position="93"/>
        <end position="118"/>
    </location>
</feature>
<reference evidence="5" key="1">
    <citation type="submission" date="2025-08" db="UniProtKB">
        <authorList>
            <consortium name="RefSeq"/>
        </authorList>
    </citation>
    <scope>IDENTIFICATION</scope>
</reference>
<dbReference type="GO" id="GO:0005765">
    <property type="term" value="C:lysosomal membrane"/>
    <property type="evidence" value="ECO:0007669"/>
    <property type="project" value="TreeGrafter"/>
</dbReference>
<accession>A0A6J0GHA7</accession>
<dbReference type="Proteomes" id="UP000504624">
    <property type="component" value="Unplaced"/>
</dbReference>
<dbReference type="RefSeq" id="XP_017661265.1">
    <property type="nucleotide sequence ID" value="XM_017805776.1"/>
</dbReference>
<protein>
    <submittedName>
        <fullName evidence="5">Heparan-alpha-glucosaminide N-acetyltransferase</fullName>
    </submittedName>
</protein>
<sequence length="734" mass="81390">MDACGAFSAPAAQPPRRHLRPEPAACEERPRVAAGRAKGGFELDACPSVHPPDFPSGRAQAAGRPGWGRLTPESTEKRGRAGRWRRRPGAERSAMAAAAGLAAAVAAALGALLMAPALTEPPGHGSPEGSAPGPRAGAAAAAVAERRPPGRIDQALLLVRNELPAPGLRLAARSGSCHQCLYQFLAFVPPSNGSLKKPGTASVMVDTQHPLTLMLNSSVGDRELCKIQYHFGEFGNYSLVVKALTVNTETVSCDLIINEGPINSYLPILFAFLVYMGILAVLIVGRLFMKIDPVRNWVYKKLNPRETDRLINSELGSPNTTDSINCDPAPHSWSTASRQRLHSLDTFRGLSLVIMVFVNYGGGKYWFFKHESWNGLTVADLVFPWFVFIMGTSIALSLSSMLRWGSSKWKVLRKILWRSFLLILLGIIVVNPNYCLKPLSWDNLRIPGVLQRLGFTYLVVAALELLFTRAESGTWEASYPALQDILPYWPQWIFILILEVIWLCLTFLLPVPDCPRGYLGPGGIGDFGKYPNCTGGAAGYIDRLLLGEKHIYQHPSSGVTYQTTMPYDPEGILGTINSIVMAFLGLQAGKITLFYKDQHKQIMSRFVIWSILMGIISAILTKCSKEEGFIPINKNLWSISYVTTTGCFAFILLLLIYYLVDVKKLWSGAPFFYPGMNSILVYIGHEVFENYFPFKWKMQDSQSHAEHLTQNLTATTLWVLISYLLYRRRIFWKI</sequence>
<dbReference type="GO" id="GO:0007041">
    <property type="term" value="P:lysosomal transport"/>
    <property type="evidence" value="ECO:0007669"/>
    <property type="project" value="TreeGrafter"/>
</dbReference>
<dbReference type="OrthoDB" id="2149840at2759"/>
<feature type="region of interest" description="Disordered" evidence="1">
    <location>
        <begin position="1"/>
        <end position="89"/>
    </location>
</feature>
<evidence type="ECO:0000313" key="4">
    <source>
        <dbReference type="Proteomes" id="UP000504624"/>
    </source>
</evidence>
<dbReference type="PANTHER" id="PTHR31061:SF37">
    <property type="entry name" value="HEPARAN-ALPHA-GLUCOSAMINIDE N-ACETYLTRANSFERASE"/>
    <property type="match status" value="1"/>
</dbReference>
<evidence type="ECO:0000256" key="1">
    <source>
        <dbReference type="SAM" id="MobiDB-lite"/>
    </source>
</evidence>
<feature type="transmembrane region" description="Helical" evidence="2">
    <location>
        <begin position="488"/>
        <end position="509"/>
    </location>
</feature>
<proteinExistence type="predicted"/>
<dbReference type="PANTHER" id="PTHR31061">
    <property type="entry name" value="LD22376P"/>
    <property type="match status" value="1"/>
</dbReference>
<name>A0A6J0GHA7_9PASS</name>
<feature type="transmembrane region" description="Helical" evidence="2">
    <location>
        <begin position="449"/>
        <end position="467"/>
    </location>
</feature>
<gene>
    <name evidence="5" type="primary">HGSNAT</name>
</gene>
<feature type="transmembrane region" description="Helical" evidence="2">
    <location>
        <begin position="382"/>
        <end position="403"/>
    </location>
</feature>
<evidence type="ECO:0000259" key="3">
    <source>
        <dbReference type="Pfam" id="PF07786"/>
    </source>
</evidence>
<feature type="transmembrane region" description="Helical" evidence="2">
    <location>
        <begin position="572"/>
        <end position="595"/>
    </location>
</feature>